<dbReference type="Proteomes" id="UP000471293">
    <property type="component" value="Unassembled WGS sequence"/>
</dbReference>
<gene>
    <name evidence="1" type="ORF">G3I29_27555</name>
</gene>
<protein>
    <submittedName>
        <fullName evidence="1">Uncharacterized protein</fullName>
    </submittedName>
</protein>
<dbReference type="AlphaFoldDB" id="A0A6N9U5T9"/>
<dbReference type="EMBL" id="JAAGLQ010000595">
    <property type="protein sequence ID" value="NEA19180.1"/>
    <property type="molecule type" value="Genomic_DNA"/>
</dbReference>
<name>A0A6N9U5T9_STRHA</name>
<proteinExistence type="predicted"/>
<organism evidence="1 2">
    <name type="scientific">Streptomyces halstedii</name>
    <dbReference type="NCBI Taxonomy" id="1944"/>
    <lineage>
        <taxon>Bacteria</taxon>
        <taxon>Bacillati</taxon>
        <taxon>Actinomycetota</taxon>
        <taxon>Actinomycetes</taxon>
        <taxon>Kitasatosporales</taxon>
        <taxon>Streptomycetaceae</taxon>
        <taxon>Streptomyces</taxon>
    </lineage>
</organism>
<accession>A0A6N9U5T9</accession>
<comment type="caution">
    <text evidence="1">The sequence shown here is derived from an EMBL/GenBank/DDBJ whole genome shotgun (WGS) entry which is preliminary data.</text>
</comment>
<reference evidence="1 2" key="1">
    <citation type="submission" date="2020-01" db="EMBL/GenBank/DDBJ databases">
        <title>Insect and environment-associated Actinomycetes.</title>
        <authorList>
            <person name="Currrie C."/>
            <person name="Chevrette M."/>
            <person name="Carlson C."/>
            <person name="Stubbendieck R."/>
            <person name="Wendt-Pienkowski E."/>
        </authorList>
    </citation>
    <scope>NUCLEOTIDE SEQUENCE [LARGE SCALE GENOMIC DNA]</scope>
    <source>
        <strain evidence="1 2">SID11342</strain>
    </source>
</reference>
<dbReference type="RefSeq" id="WP_164348462.1">
    <property type="nucleotide sequence ID" value="NZ_JAAGLQ010000595.1"/>
</dbReference>
<evidence type="ECO:0000313" key="2">
    <source>
        <dbReference type="Proteomes" id="UP000471293"/>
    </source>
</evidence>
<sequence>MRDSISRALMWMLRLMLPARGKRRAATVPVPTPEPAPAVVPRMFAGPSSGQARAIFRAEETRGLTPEQRERWWAAAFAEIGVD</sequence>
<evidence type="ECO:0000313" key="1">
    <source>
        <dbReference type="EMBL" id="NEA19180.1"/>
    </source>
</evidence>